<sequence length="336" mass="34402">MGSVTPSKAPSGRIRHPLLGNCRRADASRSRYGVNVESIITADDIAVLGLGPMGMPMARNLITAFGRITVWNRTAAVADRLADTATVAPDVAAAARPIVLTVLPDLPQVESLLDELRSGWASAGIDDPILVVHGTVSPPRVAELAAHLASDGIRVVDAPVSGGPIGAAAGTLSVMVGGDADAVRRLGPVFAALGATVRHLGPSGSGALAKLCNQVVVAATVAAVAEATVLAEAGGLPLEPLFELLSGGLAGSEVLRQKGERYRTRDFAGGGSALNQLKELRFTMETADARQLSLPVAAATTTLFERMVADGAGSLDHTGVLGTVEQMCGERMSDEP</sequence>
<dbReference type="GO" id="GO:0016054">
    <property type="term" value="P:organic acid catabolic process"/>
    <property type="evidence" value="ECO:0007669"/>
    <property type="project" value="UniProtKB-ARBA"/>
</dbReference>
<dbReference type="OrthoDB" id="3185659at2"/>
<dbReference type="SUPFAM" id="SSF48179">
    <property type="entry name" value="6-phosphogluconate dehydrogenase C-terminal domain-like"/>
    <property type="match status" value="1"/>
</dbReference>
<dbReference type="PIRSF" id="PIRSF000103">
    <property type="entry name" value="HIBADH"/>
    <property type="match status" value="1"/>
</dbReference>
<dbReference type="Gene3D" id="1.10.1040.10">
    <property type="entry name" value="N-(1-d-carboxylethyl)-l-norvaline Dehydrogenase, domain 2"/>
    <property type="match status" value="1"/>
</dbReference>
<dbReference type="InterPro" id="IPR013328">
    <property type="entry name" value="6PGD_dom2"/>
</dbReference>
<name>A0A3M8KW36_9MICO</name>
<evidence type="ECO:0000313" key="8">
    <source>
        <dbReference type="Proteomes" id="UP000279859"/>
    </source>
</evidence>
<evidence type="ECO:0000256" key="3">
    <source>
        <dbReference type="ARBA" id="ARBA00023027"/>
    </source>
</evidence>
<comment type="caution">
    <text evidence="7">The sequence shown here is derived from an EMBL/GenBank/DDBJ whole genome shotgun (WGS) entry which is preliminary data.</text>
</comment>
<dbReference type="InterPro" id="IPR029154">
    <property type="entry name" value="HIBADH-like_NADP-bd"/>
</dbReference>
<dbReference type="Gene3D" id="3.40.50.720">
    <property type="entry name" value="NAD(P)-binding Rossmann-like Domain"/>
    <property type="match status" value="1"/>
</dbReference>
<dbReference type="InterPro" id="IPR015815">
    <property type="entry name" value="HIBADH-related"/>
</dbReference>
<accession>A0A3M8KW36</accession>
<gene>
    <name evidence="7" type="ORF">EEJ31_13535</name>
</gene>
<keyword evidence="2" id="KW-0560">Oxidoreductase</keyword>
<dbReference type="PANTHER" id="PTHR43060:SF15">
    <property type="entry name" value="3-HYDROXYISOBUTYRATE DEHYDROGENASE-LIKE 1, MITOCHONDRIAL-RELATED"/>
    <property type="match status" value="1"/>
</dbReference>
<dbReference type="Proteomes" id="UP000279859">
    <property type="component" value="Unassembled WGS sequence"/>
</dbReference>
<evidence type="ECO:0000256" key="4">
    <source>
        <dbReference type="PIRSR" id="PIRSR000103-1"/>
    </source>
</evidence>
<reference evidence="7 8" key="1">
    <citation type="submission" date="2018-11" db="EMBL/GenBank/DDBJ databases">
        <title>Cryobacterium sp. nov., isolated from rhizosphere soil of lettuce.</title>
        <authorList>
            <person name="Wang Y."/>
        </authorList>
    </citation>
    <scope>NUCLEOTIDE SEQUENCE [LARGE SCALE GENOMIC DNA]</scope>
    <source>
        <strain evidence="7 8">NEAU-85</strain>
    </source>
</reference>
<keyword evidence="8" id="KW-1185">Reference proteome</keyword>
<dbReference type="GO" id="GO:0016491">
    <property type="term" value="F:oxidoreductase activity"/>
    <property type="evidence" value="ECO:0007669"/>
    <property type="project" value="UniProtKB-KW"/>
</dbReference>
<organism evidence="7 8">
    <name type="scientific">Cryobacterium tepidiphilum</name>
    <dbReference type="NCBI Taxonomy" id="2486026"/>
    <lineage>
        <taxon>Bacteria</taxon>
        <taxon>Bacillati</taxon>
        <taxon>Actinomycetota</taxon>
        <taxon>Actinomycetes</taxon>
        <taxon>Micrococcales</taxon>
        <taxon>Microbacteriaceae</taxon>
        <taxon>Cryobacterium</taxon>
    </lineage>
</organism>
<comment type="similarity">
    <text evidence="1">Belongs to the HIBADH-related family.</text>
</comment>
<dbReference type="AlphaFoldDB" id="A0A3M8KW36"/>
<dbReference type="GO" id="GO:0050661">
    <property type="term" value="F:NADP binding"/>
    <property type="evidence" value="ECO:0007669"/>
    <property type="project" value="InterPro"/>
</dbReference>
<dbReference type="InterPro" id="IPR008927">
    <property type="entry name" value="6-PGluconate_DH-like_C_sf"/>
</dbReference>
<evidence type="ECO:0000259" key="5">
    <source>
        <dbReference type="Pfam" id="PF03446"/>
    </source>
</evidence>
<dbReference type="Pfam" id="PF14833">
    <property type="entry name" value="NAD_binding_11"/>
    <property type="match status" value="1"/>
</dbReference>
<feature type="domain" description="6-phosphogluconate dehydrogenase NADP-binding" evidence="5">
    <location>
        <begin position="44"/>
        <end position="201"/>
    </location>
</feature>
<evidence type="ECO:0000256" key="2">
    <source>
        <dbReference type="ARBA" id="ARBA00023002"/>
    </source>
</evidence>
<evidence type="ECO:0000256" key="1">
    <source>
        <dbReference type="ARBA" id="ARBA00009080"/>
    </source>
</evidence>
<dbReference type="InterPro" id="IPR036291">
    <property type="entry name" value="NAD(P)-bd_dom_sf"/>
</dbReference>
<evidence type="ECO:0000259" key="6">
    <source>
        <dbReference type="Pfam" id="PF14833"/>
    </source>
</evidence>
<feature type="domain" description="3-hydroxyisobutyrate dehydrogenase-like NAD-binding" evidence="6">
    <location>
        <begin position="204"/>
        <end position="321"/>
    </location>
</feature>
<dbReference type="GO" id="GO:0051287">
    <property type="term" value="F:NAD binding"/>
    <property type="evidence" value="ECO:0007669"/>
    <property type="project" value="InterPro"/>
</dbReference>
<dbReference type="EMBL" id="RDSR01000029">
    <property type="protein sequence ID" value="RNE56518.1"/>
    <property type="molecule type" value="Genomic_DNA"/>
</dbReference>
<dbReference type="InterPro" id="IPR006115">
    <property type="entry name" value="6PGDH_NADP-bd"/>
</dbReference>
<proteinExistence type="inferred from homology"/>
<feature type="active site" evidence="4">
    <location>
        <position position="210"/>
    </location>
</feature>
<dbReference type="PANTHER" id="PTHR43060">
    <property type="entry name" value="3-HYDROXYISOBUTYRATE DEHYDROGENASE-LIKE 1, MITOCHONDRIAL-RELATED"/>
    <property type="match status" value="1"/>
</dbReference>
<dbReference type="Pfam" id="PF03446">
    <property type="entry name" value="NAD_binding_2"/>
    <property type="match status" value="1"/>
</dbReference>
<dbReference type="SUPFAM" id="SSF51735">
    <property type="entry name" value="NAD(P)-binding Rossmann-fold domains"/>
    <property type="match status" value="1"/>
</dbReference>
<dbReference type="PROSITE" id="PS00895">
    <property type="entry name" value="3_HYDROXYISOBUT_DH"/>
    <property type="match status" value="1"/>
</dbReference>
<evidence type="ECO:0000313" key="7">
    <source>
        <dbReference type="EMBL" id="RNE56518.1"/>
    </source>
</evidence>
<keyword evidence="3" id="KW-0520">NAD</keyword>
<protein>
    <submittedName>
        <fullName evidence="7">NAD(P)-dependent oxidoreductase</fullName>
    </submittedName>
</protein>
<dbReference type="InterPro" id="IPR002204">
    <property type="entry name" value="3-OH-isobutyrate_DH-rel_CS"/>
</dbReference>